<dbReference type="GO" id="GO:0046872">
    <property type="term" value="F:metal ion binding"/>
    <property type="evidence" value="ECO:0007669"/>
    <property type="project" value="UniProtKB-KW"/>
</dbReference>
<reference evidence="7" key="1">
    <citation type="submission" date="2016-06" db="UniProtKB">
        <authorList>
            <consortium name="WormBaseParasite"/>
        </authorList>
    </citation>
    <scope>IDENTIFICATION</scope>
</reference>
<reference evidence="5 6" key="2">
    <citation type="submission" date="2018-11" db="EMBL/GenBank/DDBJ databases">
        <authorList>
            <consortium name="Pathogen Informatics"/>
        </authorList>
    </citation>
    <scope>NUCLEOTIDE SEQUENCE [LARGE SCALE GENOMIC DNA]</scope>
</reference>
<dbReference type="InterPro" id="IPR004910">
    <property type="entry name" value="Yippee/Mis18/Cereblon"/>
</dbReference>
<evidence type="ECO:0000313" key="6">
    <source>
        <dbReference type="Proteomes" id="UP000050794"/>
    </source>
</evidence>
<evidence type="ECO:0000256" key="1">
    <source>
        <dbReference type="ARBA" id="ARBA00005613"/>
    </source>
</evidence>
<evidence type="ECO:0000313" key="7">
    <source>
        <dbReference type="WBParaSite" id="TCNE_0000085301-mRNA-1"/>
    </source>
</evidence>
<proteinExistence type="inferred from homology"/>
<evidence type="ECO:0000313" key="5">
    <source>
        <dbReference type="EMBL" id="VDM24973.1"/>
    </source>
</evidence>
<dbReference type="EMBL" id="UYWY01000497">
    <property type="protein sequence ID" value="VDM24973.1"/>
    <property type="molecule type" value="Genomic_DNA"/>
</dbReference>
<dbReference type="PANTHER" id="PTHR13848">
    <property type="entry name" value="PROTEIN YIPPEE-LIKE CG15309-RELATED"/>
    <property type="match status" value="1"/>
</dbReference>
<evidence type="ECO:0000256" key="3">
    <source>
        <dbReference type="ARBA" id="ARBA00022833"/>
    </source>
</evidence>
<dbReference type="WBParaSite" id="TCNE_0000085301-mRNA-1">
    <property type="protein sequence ID" value="TCNE_0000085301-mRNA-1"/>
    <property type="gene ID" value="TCNE_0000085301"/>
</dbReference>
<evidence type="ECO:0000259" key="4">
    <source>
        <dbReference type="PROSITE" id="PS51792"/>
    </source>
</evidence>
<sequence length="289" mass="33693">MGRYFLEHLGGRRIFSCENCKAFLTNEDELISRHFTGSTGPAFLFDRVVNVEYSETQMRTMITGRHIVRDVMCKRCKAKLGWMYEYAMNEPQKYKEAKVILEKALIEMSDGIDNPVEEFSTRNVAGNVGNEESNGQRNFHLRQAEEAGEFFVKSIMGRIFYEHLGGKRIFSCETCEMYLSNRHEVLSTNFRGATGRAYLFRRVVNIRESEVESREMMTGRHLVRDVFCKRCNTKLGWMYEFAVEPDQKYKEGRVILERRLVRESEEFDDSLAERYDTETSSEVSSIAVT</sequence>
<organism evidence="6 7">
    <name type="scientific">Toxocara canis</name>
    <name type="common">Canine roundworm</name>
    <dbReference type="NCBI Taxonomy" id="6265"/>
    <lineage>
        <taxon>Eukaryota</taxon>
        <taxon>Metazoa</taxon>
        <taxon>Ecdysozoa</taxon>
        <taxon>Nematoda</taxon>
        <taxon>Chromadorea</taxon>
        <taxon>Rhabditida</taxon>
        <taxon>Spirurina</taxon>
        <taxon>Ascaridomorpha</taxon>
        <taxon>Ascaridoidea</taxon>
        <taxon>Toxocaridae</taxon>
        <taxon>Toxocara</taxon>
    </lineage>
</organism>
<name>A0A183TX84_TOXCA</name>
<keyword evidence="2" id="KW-0479">Metal-binding</keyword>
<gene>
    <name evidence="5" type="ORF">TCNE_LOCUS854</name>
</gene>
<feature type="domain" description="Yippee" evidence="4">
    <location>
        <begin position="168"/>
        <end position="265"/>
    </location>
</feature>
<accession>A0A183TX84</accession>
<keyword evidence="3" id="KW-0862">Zinc</keyword>
<comment type="similarity">
    <text evidence="1">Belongs to the yippee family.</text>
</comment>
<feature type="domain" description="Yippee" evidence="4">
    <location>
        <begin position="13"/>
        <end position="110"/>
    </location>
</feature>
<dbReference type="InterPro" id="IPR039058">
    <property type="entry name" value="Yippee_fam"/>
</dbReference>
<dbReference type="Proteomes" id="UP000050794">
    <property type="component" value="Unassembled WGS sequence"/>
</dbReference>
<keyword evidence="6" id="KW-1185">Reference proteome</keyword>
<evidence type="ECO:0000256" key="2">
    <source>
        <dbReference type="ARBA" id="ARBA00022723"/>
    </source>
</evidence>
<dbReference type="PROSITE" id="PS51792">
    <property type="entry name" value="YIPPEE"/>
    <property type="match status" value="2"/>
</dbReference>
<dbReference type="InterPro" id="IPR034751">
    <property type="entry name" value="Yippee"/>
</dbReference>
<dbReference type="AlphaFoldDB" id="A0A183TX84"/>
<protein>
    <submittedName>
        <fullName evidence="7">Protein yippee-like</fullName>
    </submittedName>
</protein>
<dbReference type="Pfam" id="PF03226">
    <property type="entry name" value="Yippee-Mis18"/>
    <property type="match status" value="2"/>
</dbReference>